<dbReference type="AlphaFoldDB" id="A0A1B6DC28"/>
<accession>A0A1B6DC28</accession>
<reference evidence="2" key="1">
    <citation type="submission" date="2015-12" db="EMBL/GenBank/DDBJ databases">
        <title>De novo transcriptome assembly of four potential Pierce s Disease insect vectors from Arizona vineyards.</title>
        <authorList>
            <person name="Tassone E.E."/>
        </authorList>
    </citation>
    <scope>NUCLEOTIDE SEQUENCE</scope>
</reference>
<evidence type="ECO:0000256" key="1">
    <source>
        <dbReference type="SAM" id="MobiDB-lite"/>
    </source>
</evidence>
<evidence type="ECO:0000313" key="2">
    <source>
        <dbReference type="EMBL" id="JAS23228.1"/>
    </source>
</evidence>
<organism evidence="2">
    <name type="scientific">Clastoptera arizonana</name>
    <name type="common">Arizona spittle bug</name>
    <dbReference type="NCBI Taxonomy" id="38151"/>
    <lineage>
        <taxon>Eukaryota</taxon>
        <taxon>Metazoa</taxon>
        <taxon>Ecdysozoa</taxon>
        <taxon>Arthropoda</taxon>
        <taxon>Hexapoda</taxon>
        <taxon>Insecta</taxon>
        <taxon>Pterygota</taxon>
        <taxon>Neoptera</taxon>
        <taxon>Paraneoptera</taxon>
        <taxon>Hemiptera</taxon>
        <taxon>Auchenorrhyncha</taxon>
        <taxon>Cercopoidea</taxon>
        <taxon>Clastopteridae</taxon>
        <taxon>Clastoptera</taxon>
    </lineage>
</organism>
<sequence length="184" mass="20620">MDITEAFRPEDISKTDFFDFVTPDVTDNSTLQFNRSMKSVNVFLESYNNNNNNNNEETTPDRKETNNNHLILNNGESEITLPPPGFVDNAFWNSSANCDKESVRWEASMLEDLNCWSHEQDGSNGSNSKSVAQAENTDGAIYTLTVLNGGEQSSTWYRPPDVQEEEIPVTVQASGETSHQNTID</sequence>
<protein>
    <submittedName>
        <fullName evidence="2">Uncharacterized protein</fullName>
    </submittedName>
</protein>
<feature type="non-terminal residue" evidence="2">
    <location>
        <position position="184"/>
    </location>
</feature>
<gene>
    <name evidence="2" type="ORF">g.506</name>
</gene>
<feature type="region of interest" description="Disordered" evidence="1">
    <location>
        <begin position="47"/>
        <end position="68"/>
    </location>
</feature>
<proteinExistence type="predicted"/>
<dbReference type="EMBL" id="GEDC01014070">
    <property type="protein sequence ID" value="JAS23228.1"/>
    <property type="molecule type" value="Transcribed_RNA"/>
</dbReference>
<name>A0A1B6DC28_9HEMI</name>